<evidence type="ECO:0000256" key="5">
    <source>
        <dbReference type="ARBA" id="ARBA00022840"/>
    </source>
</evidence>
<dbReference type="GO" id="GO:0005524">
    <property type="term" value="F:ATP binding"/>
    <property type="evidence" value="ECO:0007669"/>
    <property type="project" value="UniProtKB-KW"/>
</dbReference>
<sequence>MLLTARHIVGSSHGFVKMIFSTKSYSTASLRRMKGKNRYNRHNLKNIYDDGDFTLEGCSPASSYSSSMENYHELQIKPVQLKPRNEKQKQYLDVLDNPNINIIIAVGPAGTGKTMMPCHIGIRKLQNNEINKLIITRPAVCVEEQHGFLPGTLEEKMEPWIRPVLDVFYQYYSPQKIQKMIQQQIIEISPLAYMRGRTFEQSWIIADESQNMTPNQMLMLLTRIGNESKMIITGDPRQHDRGFECNGLTDFLERLAKKEIPEIKVIEFSNKDVERHTVIPKILAMYQ</sequence>
<dbReference type="GO" id="GO:0005829">
    <property type="term" value="C:cytosol"/>
    <property type="evidence" value="ECO:0007669"/>
    <property type="project" value="TreeGrafter"/>
</dbReference>
<evidence type="ECO:0000256" key="1">
    <source>
        <dbReference type="ARBA" id="ARBA00004496"/>
    </source>
</evidence>
<protein>
    <recommendedName>
        <fullName evidence="6">PhoH-like protein</fullName>
    </recommendedName>
</protein>
<dbReference type="InterPro" id="IPR051451">
    <property type="entry name" value="PhoH2-like"/>
</dbReference>
<evidence type="ECO:0000256" key="4">
    <source>
        <dbReference type="ARBA" id="ARBA00022741"/>
    </source>
</evidence>
<keyword evidence="4" id="KW-0547">Nucleotide-binding</keyword>
<comment type="subcellular location">
    <subcellularLocation>
        <location evidence="1">Cytoplasm</location>
    </subcellularLocation>
</comment>
<keyword evidence="5" id="KW-0067">ATP-binding</keyword>
<dbReference type="PANTHER" id="PTHR30473">
    <property type="entry name" value="PROTEIN PHOH"/>
    <property type="match status" value="1"/>
</dbReference>
<evidence type="ECO:0000313" key="8">
    <source>
        <dbReference type="EMBL" id="QHT07240.1"/>
    </source>
</evidence>
<dbReference type="Pfam" id="PF02562">
    <property type="entry name" value="PhoH"/>
    <property type="match status" value="1"/>
</dbReference>
<name>A0A6C0CTN0_9ZZZZ</name>
<evidence type="ECO:0000256" key="2">
    <source>
        <dbReference type="ARBA" id="ARBA00010393"/>
    </source>
</evidence>
<comment type="similarity">
    <text evidence="2">Belongs to the PhoH family.</text>
</comment>
<evidence type="ECO:0000259" key="7">
    <source>
        <dbReference type="Pfam" id="PF02562"/>
    </source>
</evidence>
<dbReference type="PANTHER" id="PTHR30473:SF1">
    <property type="entry name" value="PHOH-LIKE PROTEIN"/>
    <property type="match status" value="1"/>
</dbReference>
<keyword evidence="3" id="KW-0963">Cytoplasm</keyword>
<reference evidence="8" key="1">
    <citation type="journal article" date="2020" name="Nature">
        <title>Giant virus diversity and host interactions through global metagenomics.</title>
        <authorList>
            <person name="Schulz F."/>
            <person name="Roux S."/>
            <person name="Paez-Espino D."/>
            <person name="Jungbluth S."/>
            <person name="Walsh D.A."/>
            <person name="Denef V.J."/>
            <person name="McMahon K.D."/>
            <person name="Konstantinidis K.T."/>
            <person name="Eloe-Fadrosh E.A."/>
            <person name="Kyrpides N.C."/>
            <person name="Woyke T."/>
        </authorList>
    </citation>
    <scope>NUCLEOTIDE SEQUENCE</scope>
    <source>
        <strain evidence="8">GVMAG-M-3300021962-46</strain>
    </source>
</reference>
<organism evidence="8">
    <name type="scientific">viral metagenome</name>
    <dbReference type="NCBI Taxonomy" id="1070528"/>
    <lineage>
        <taxon>unclassified sequences</taxon>
        <taxon>metagenomes</taxon>
        <taxon>organismal metagenomes</taxon>
    </lineage>
</organism>
<evidence type="ECO:0000256" key="3">
    <source>
        <dbReference type="ARBA" id="ARBA00022490"/>
    </source>
</evidence>
<dbReference type="SUPFAM" id="SSF52540">
    <property type="entry name" value="P-loop containing nucleoside triphosphate hydrolases"/>
    <property type="match status" value="1"/>
</dbReference>
<dbReference type="AlphaFoldDB" id="A0A6C0CTN0"/>
<feature type="domain" description="PhoH-like protein" evidence="7">
    <location>
        <begin position="81"/>
        <end position="287"/>
    </location>
</feature>
<proteinExistence type="inferred from homology"/>
<dbReference type="InterPro" id="IPR027417">
    <property type="entry name" value="P-loop_NTPase"/>
</dbReference>
<dbReference type="EMBL" id="MN739480">
    <property type="protein sequence ID" value="QHT07240.1"/>
    <property type="molecule type" value="Genomic_DNA"/>
</dbReference>
<accession>A0A6C0CTN0</accession>
<dbReference type="Gene3D" id="3.40.50.300">
    <property type="entry name" value="P-loop containing nucleotide triphosphate hydrolases"/>
    <property type="match status" value="1"/>
</dbReference>
<evidence type="ECO:0000256" key="6">
    <source>
        <dbReference type="ARBA" id="ARBA00039970"/>
    </source>
</evidence>
<dbReference type="InterPro" id="IPR003714">
    <property type="entry name" value="PhoH"/>
</dbReference>